<reference evidence="1 2" key="1">
    <citation type="submission" date="2017-08" db="EMBL/GenBank/DDBJ databases">
        <title>Substantial Increase in Enzyme Production by Combined Drug-Resistance Mutations in Paenibacillus agaridevorans.</title>
        <authorList>
            <person name="Tanaka Y."/>
            <person name="Funane K."/>
            <person name="Hosaka T."/>
            <person name="Shiwa Y."/>
            <person name="Fujita N."/>
            <person name="Miyazaki T."/>
            <person name="Yoshikawa H."/>
            <person name="Murakami K."/>
            <person name="Kasahara K."/>
            <person name="Inaoka T."/>
            <person name="Hiraga Y."/>
            <person name="Ochi K."/>
        </authorList>
    </citation>
    <scope>NUCLEOTIDE SEQUENCE [LARGE SCALE GENOMIC DNA]</scope>
    <source>
        <strain evidence="1 2">T-3040</strain>
    </source>
</reference>
<comment type="caution">
    <text evidence="1">The sequence shown here is derived from an EMBL/GenBank/DDBJ whole genome shotgun (WGS) entry which is preliminary data.</text>
</comment>
<evidence type="ECO:0008006" key="3">
    <source>
        <dbReference type="Google" id="ProtNLM"/>
    </source>
</evidence>
<dbReference type="AlphaFoldDB" id="A0A2R5ES88"/>
<accession>A0A2R5ES88</accession>
<organism evidence="1 2">
    <name type="scientific">Paenibacillus agaridevorans</name>
    <dbReference type="NCBI Taxonomy" id="171404"/>
    <lineage>
        <taxon>Bacteria</taxon>
        <taxon>Bacillati</taxon>
        <taxon>Bacillota</taxon>
        <taxon>Bacilli</taxon>
        <taxon>Bacillales</taxon>
        <taxon>Paenibacillaceae</taxon>
        <taxon>Paenibacillus</taxon>
    </lineage>
</organism>
<sequence>MLQPMTAKELEYVADSMSNEDLLMKQCAAVVAASMTPAIRNCCTQMISMHQQHYDSLMHAIQHHQQVAPTQPQ</sequence>
<dbReference type="RefSeq" id="WP_258235036.1">
    <property type="nucleotide sequence ID" value="NZ_BDQX01000187.1"/>
</dbReference>
<dbReference type="EMBL" id="BDQX01000187">
    <property type="protein sequence ID" value="GBG08995.1"/>
    <property type="molecule type" value="Genomic_DNA"/>
</dbReference>
<evidence type="ECO:0000313" key="1">
    <source>
        <dbReference type="EMBL" id="GBG08995.1"/>
    </source>
</evidence>
<evidence type="ECO:0000313" key="2">
    <source>
        <dbReference type="Proteomes" id="UP000245202"/>
    </source>
</evidence>
<name>A0A2R5ES88_9BACL</name>
<gene>
    <name evidence="1" type="ORF">PAT3040_03615</name>
</gene>
<keyword evidence="2" id="KW-1185">Reference proteome</keyword>
<dbReference type="Proteomes" id="UP000245202">
    <property type="component" value="Unassembled WGS sequence"/>
</dbReference>
<protein>
    <recommendedName>
        <fullName evidence="3">Spore coat protein</fullName>
    </recommendedName>
</protein>
<proteinExistence type="predicted"/>